<protein>
    <submittedName>
        <fullName evidence="1">Uncharacterized protein</fullName>
    </submittedName>
</protein>
<dbReference type="AlphaFoldDB" id="A0A1U7LUQ5"/>
<gene>
    <name evidence="1" type="ORF">NEOLI_001542</name>
</gene>
<name>A0A1U7LUQ5_NEOID</name>
<evidence type="ECO:0000313" key="2">
    <source>
        <dbReference type="Proteomes" id="UP000186594"/>
    </source>
</evidence>
<comment type="caution">
    <text evidence="1">The sequence shown here is derived from an EMBL/GenBank/DDBJ whole genome shotgun (WGS) entry which is preliminary data.</text>
</comment>
<sequence>MIYFTFKEWFKPHIQGLLHERQYESNDLRIVRMSGYLIETYVSHPSKEAPIGLREIGRLKNTVKAIRTSPDEEHT</sequence>
<keyword evidence="2" id="KW-1185">Reference proteome</keyword>
<reference evidence="1 2" key="1">
    <citation type="submission" date="2016-04" db="EMBL/GenBank/DDBJ databases">
        <title>Evolutionary innovation and constraint leading to complex multicellularity in the Ascomycota.</title>
        <authorList>
            <person name="Cisse O."/>
            <person name="Nguyen A."/>
            <person name="Hewitt D.A."/>
            <person name="Jedd G."/>
            <person name="Stajich J.E."/>
        </authorList>
    </citation>
    <scope>NUCLEOTIDE SEQUENCE [LARGE SCALE GENOMIC DNA]</scope>
    <source>
        <strain evidence="1 2">DAH-3</strain>
    </source>
</reference>
<dbReference type="OrthoDB" id="4187847at2759"/>
<proteinExistence type="predicted"/>
<evidence type="ECO:0000313" key="1">
    <source>
        <dbReference type="EMBL" id="OLL26406.1"/>
    </source>
</evidence>
<dbReference type="EMBL" id="LXFE01000188">
    <property type="protein sequence ID" value="OLL26406.1"/>
    <property type="molecule type" value="Genomic_DNA"/>
</dbReference>
<organism evidence="1 2">
    <name type="scientific">Neolecta irregularis (strain DAH-3)</name>
    <dbReference type="NCBI Taxonomy" id="1198029"/>
    <lineage>
        <taxon>Eukaryota</taxon>
        <taxon>Fungi</taxon>
        <taxon>Dikarya</taxon>
        <taxon>Ascomycota</taxon>
        <taxon>Taphrinomycotina</taxon>
        <taxon>Neolectales</taxon>
        <taxon>Neolectaceae</taxon>
        <taxon>Neolecta</taxon>
    </lineage>
</organism>
<accession>A0A1U7LUQ5</accession>
<dbReference type="Proteomes" id="UP000186594">
    <property type="component" value="Unassembled WGS sequence"/>
</dbReference>